<evidence type="ECO:0000256" key="2">
    <source>
        <dbReference type="ARBA" id="ARBA00023315"/>
    </source>
</evidence>
<dbReference type="Pfam" id="PF13508">
    <property type="entry name" value="Acetyltransf_7"/>
    <property type="match status" value="1"/>
</dbReference>
<dbReference type="PROSITE" id="PS51186">
    <property type="entry name" value="GNAT"/>
    <property type="match status" value="1"/>
</dbReference>
<accession>A0A2I3C8V5</accession>
<dbReference type="HOGENOM" id="CLU_086503_7_0_6"/>
<keyword evidence="1" id="KW-0808">Transferase</keyword>
<dbReference type="InterPro" id="IPR000182">
    <property type="entry name" value="GNAT_dom"/>
</dbReference>
<gene>
    <name evidence="4" type="ORF">N646_1397</name>
</gene>
<dbReference type="Gene3D" id="3.40.630.30">
    <property type="match status" value="1"/>
</dbReference>
<dbReference type="PANTHER" id="PTHR43626">
    <property type="entry name" value="ACYL-COA N-ACYLTRANSFERASE"/>
    <property type="match status" value="1"/>
</dbReference>
<dbReference type="EMBL" id="CP006718">
    <property type="protein sequence ID" value="AGV17230.1"/>
    <property type="molecule type" value="Genomic_DNA"/>
</dbReference>
<feature type="domain" description="N-acetyltransferase" evidence="3">
    <location>
        <begin position="1"/>
        <end position="136"/>
    </location>
</feature>
<keyword evidence="2" id="KW-0012">Acyltransferase</keyword>
<dbReference type="Proteomes" id="UP000016714">
    <property type="component" value="Chromosome 1"/>
</dbReference>
<reference evidence="4 5" key="1">
    <citation type="journal article" date="2015" name="Genome Announc.">
        <title>Complete genome sequence of Vibrio alginolyticus ATCC 17749.</title>
        <authorList>
            <person name="Liu X.F."/>
            <person name="Cao Y."/>
            <person name="Zhang H.L."/>
            <person name="Chen Y.J."/>
            <person name="Hu C.J."/>
        </authorList>
    </citation>
    <scope>NUCLEOTIDE SEQUENCE [LARGE SCALE GENOMIC DNA]</scope>
    <source>
        <strain evidence="5">ATCC 17749 / DSM 2171 / NBRC 15630 / NCIMB 1903 / NCTC 12160 / XII-53</strain>
    </source>
</reference>
<name>A0A2I3C8V5_VIBAX</name>
<proteinExistence type="predicted"/>
<dbReference type="RefSeq" id="WP_017820742.1">
    <property type="nucleotide sequence ID" value="NC_022349.1"/>
</dbReference>
<organism evidence="4 5">
    <name type="scientific">Vibrio alginolyticus (strain ATCC 17749 / DSM 2171 / NBRC 15630 / NCIMB 1903 / NCTC 12160 / XII-53)</name>
    <dbReference type="NCBI Taxonomy" id="1219076"/>
    <lineage>
        <taxon>Bacteria</taxon>
        <taxon>Pseudomonadati</taxon>
        <taxon>Pseudomonadota</taxon>
        <taxon>Gammaproteobacteria</taxon>
        <taxon>Vibrionales</taxon>
        <taxon>Vibrionaceae</taxon>
        <taxon>Vibrio</taxon>
    </lineage>
</organism>
<dbReference type="CDD" id="cd04301">
    <property type="entry name" value="NAT_SF"/>
    <property type="match status" value="1"/>
</dbReference>
<evidence type="ECO:0000256" key="1">
    <source>
        <dbReference type="ARBA" id="ARBA00022679"/>
    </source>
</evidence>
<dbReference type="InterPro" id="IPR016181">
    <property type="entry name" value="Acyl_CoA_acyltransferase"/>
</dbReference>
<dbReference type="GO" id="GO:0005737">
    <property type="term" value="C:cytoplasm"/>
    <property type="evidence" value="ECO:0007669"/>
    <property type="project" value="TreeGrafter"/>
</dbReference>
<sequence length="136" mass="14966">MTIRYEEHVPSPKEYCDMRIKAGLSPKSLKAAEIGLPNSLYGVSVRDEGKLIAMGRVVGDGACNFEIVDVAVDSDYQGNGLGRKVMEYIDGYLSSVALEGSYVFMIADEPVFYEKLGYRLVAPKSQGMTKKFKPKA</sequence>
<dbReference type="PANTHER" id="PTHR43626:SF4">
    <property type="entry name" value="GCN5-RELATED N-ACETYLTRANSFERASE 2, CHLOROPLASTIC"/>
    <property type="match status" value="1"/>
</dbReference>
<dbReference type="InterPro" id="IPR045039">
    <property type="entry name" value="NSI-like"/>
</dbReference>
<dbReference type="AlphaFoldDB" id="A0A2I3C8V5"/>
<dbReference type="SUPFAM" id="SSF55729">
    <property type="entry name" value="Acyl-CoA N-acyltransferases (Nat)"/>
    <property type="match status" value="1"/>
</dbReference>
<dbReference type="GO" id="GO:0008080">
    <property type="term" value="F:N-acetyltransferase activity"/>
    <property type="evidence" value="ECO:0007669"/>
    <property type="project" value="InterPro"/>
</dbReference>
<dbReference type="KEGG" id="vag:N646_1397"/>
<evidence type="ECO:0000313" key="5">
    <source>
        <dbReference type="Proteomes" id="UP000016714"/>
    </source>
</evidence>
<evidence type="ECO:0000313" key="4">
    <source>
        <dbReference type="EMBL" id="AGV17230.1"/>
    </source>
</evidence>
<evidence type="ECO:0000259" key="3">
    <source>
        <dbReference type="PROSITE" id="PS51186"/>
    </source>
</evidence>
<protein>
    <recommendedName>
        <fullName evidence="3">N-acetyltransferase domain-containing protein</fullName>
    </recommendedName>
</protein>